<evidence type="ECO:0000313" key="1">
    <source>
        <dbReference type="EMBL" id="PON88222.1"/>
    </source>
</evidence>
<dbReference type="AlphaFoldDB" id="A0A2P5ERS8"/>
<comment type="caution">
    <text evidence="1">The sequence shown here is derived from an EMBL/GenBank/DDBJ whole genome shotgun (WGS) entry which is preliminary data.</text>
</comment>
<proteinExistence type="predicted"/>
<name>A0A2P5ERS8_TREOI</name>
<dbReference type="InParanoid" id="A0A2P5ERS8"/>
<sequence>MNEEMKLYKSADCKTSNKNAKTKEMKKETNNLNMCLIERMWGPDLAMAVETLFFSFSFSCCRNCFSVKENGITRLKLFHIEWTMQSKPRRDSISSSEVRDMAQGRLSQKSLRHWNIPKWWESPK</sequence>
<protein>
    <submittedName>
        <fullName evidence="1">Uncharacterized protein</fullName>
    </submittedName>
</protein>
<dbReference type="OrthoDB" id="10498413at2759"/>
<reference evidence="2" key="1">
    <citation type="submission" date="2016-06" db="EMBL/GenBank/DDBJ databases">
        <title>Parallel loss of symbiosis genes in relatives of nitrogen-fixing non-legume Parasponia.</title>
        <authorList>
            <person name="Van Velzen R."/>
            <person name="Holmer R."/>
            <person name="Bu F."/>
            <person name="Rutten L."/>
            <person name="Van Zeijl A."/>
            <person name="Liu W."/>
            <person name="Santuari L."/>
            <person name="Cao Q."/>
            <person name="Sharma T."/>
            <person name="Shen D."/>
            <person name="Roswanjaya Y."/>
            <person name="Wardhani T."/>
            <person name="Kalhor M.S."/>
            <person name="Jansen J."/>
            <person name="Van den Hoogen J."/>
            <person name="Gungor B."/>
            <person name="Hartog M."/>
            <person name="Hontelez J."/>
            <person name="Verver J."/>
            <person name="Yang W.-C."/>
            <person name="Schijlen E."/>
            <person name="Repin R."/>
            <person name="Schilthuizen M."/>
            <person name="Schranz E."/>
            <person name="Heidstra R."/>
            <person name="Miyata K."/>
            <person name="Fedorova E."/>
            <person name="Kohlen W."/>
            <person name="Bisseling T."/>
            <person name="Smit S."/>
            <person name="Geurts R."/>
        </authorList>
    </citation>
    <scope>NUCLEOTIDE SEQUENCE [LARGE SCALE GENOMIC DNA]</scope>
    <source>
        <strain evidence="2">cv. RG33-2</strain>
    </source>
</reference>
<organism evidence="1 2">
    <name type="scientific">Trema orientale</name>
    <name type="common">Charcoal tree</name>
    <name type="synonym">Celtis orientalis</name>
    <dbReference type="NCBI Taxonomy" id="63057"/>
    <lineage>
        <taxon>Eukaryota</taxon>
        <taxon>Viridiplantae</taxon>
        <taxon>Streptophyta</taxon>
        <taxon>Embryophyta</taxon>
        <taxon>Tracheophyta</taxon>
        <taxon>Spermatophyta</taxon>
        <taxon>Magnoliopsida</taxon>
        <taxon>eudicotyledons</taxon>
        <taxon>Gunneridae</taxon>
        <taxon>Pentapetalae</taxon>
        <taxon>rosids</taxon>
        <taxon>fabids</taxon>
        <taxon>Rosales</taxon>
        <taxon>Cannabaceae</taxon>
        <taxon>Trema</taxon>
    </lineage>
</organism>
<keyword evidence="2" id="KW-1185">Reference proteome</keyword>
<evidence type="ECO:0000313" key="2">
    <source>
        <dbReference type="Proteomes" id="UP000237000"/>
    </source>
</evidence>
<dbReference type="Proteomes" id="UP000237000">
    <property type="component" value="Unassembled WGS sequence"/>
</dbReference>
<dbReference type="EMBL" id="JXTC01000108">
    <property type="protein sequence ID" value="PON88222.1"/>
    <property type="molecule type" value="Genomic_DNA"/>
</dbReference>
<gene>
    <name evidence="1" type="ORF">TorRG33x02_160510</name>
</gene>
<accession>A0A2P5ERS8</accession>